<evidence type="ECO:0000256" key="1">
    <source>
        <dbReference type="ARBA" id="ARBA00004651"/>
    </source>
</evidence>
<keyword evidence="3" id="KW-0328">Glycosyltransferase</keyword>
<comment type="subcellular location">
    <subcellularLocation>
        <location evidence="1">Cell membrane</location>
        <topology evidence="1">Multi-pass membrane protein</topology>
    </subcellularLocation>
</comment>
<evidence type="ECO:0000313" key="10">
    <source>
        <dbReference type="EMBL" id="NVN30394.1"/>
    </source>
</evidence>
<dbReference type="InterPro" id="IPR050297">
    <property type="entry name" value="LipidA_mod_glycosyltrf_83"/>
</dbReference>
<feature type="domain" description="Glycosyltransferase RgtA/B/C/D-like" evidence="9">
    <location>
        <begin position="57"/>
        <end position="216"/>
    </location>
</feature>
<keyword evidence="5 8" id="KW-0812">Transmembrane</keyword>
<reference evidence="10 11" key="1">
    <citation type="submission" date="2020-06" db="EMBL/GenBank/DDBJ databases">
        <title>Description of novel acetic acid bacteria.</title>
        <authorList>
            <person name="Sombolestani A."/>
        </authorList>
    </citation>
    <scope>NUCLEOTIDE SEQUENCE [LARGE SCALE GENOMIC DNA]</scope>
    <source>
        <strain evidence="10 11">LMG 26838</strain>
    </source>
</reference>
<feature type="transmembrane region" description="Helical" evidence="8">
    <location>
        <begin position="156"/>
        <end position="187"/>
    </location>
</feature>
<dbReference type="Pfam" id="PF13231">
    <property type="entry name" value="PMT_2"/>
    <property type="match status" value="1"/>
</dbReference>
<gene>
    <name evidence="10" type="ORF">HUK83_08610</name>
</gene>
<evidence type="ECO:0000256" key="8">
    <source>
        <dbReference type="SAM" id="Phobius"/>
    </source>
</evidence>
<organism evidence="10 11">
    <name type="scientific">Endobacter medicaginis</name>
    <dbReference type="NCBI Taxonomy" id="1181271"/>
    <lineage>
        <taxon>Bacteria</taxon>
        <taxon>Pseudomonadati</taxon>
        <taxon>Pseudomonadota</taxon>
        <taxon>Alphaproteobacteria</taxon>
        <taxon>Acetobacterales</taxon>
        <taxon>Acetobacteraceae</taxon>
        <taxon>Endobacter</taxon>
    </lineage>
</organism>
<protein>
    <submittedName>
        <fullName evidence="10">Glycosyltransferase family 39 protein</fullName>
    </submittedName>
</protein>
<evidence type="ECO:0000256" key="4">
    <source>
        <dbReference type="ARBA" id="ARBA00022679"/>
    </source>
</evidence>
<keyword evidence="2" id="KW-1003">Cell membrane</keyword>
<dbReference type="AlphaFoldDB" id="A0A850NN88"/>
<proteinExistence type="predicted"/>
<comment type="caution">
    <text evidence="10">The sequence shown here is derived from an EMBL/GenBank/DDBJ whole genome shotgun (WGS) entry which is preliminary data.</text>
</comment>
<feature type="transmembrane region" description="Helical" evidence="8">
    <location>
        <begin position="74"/>
        <end position="94"/>
    </location>
</feature>
<dbReference type="PANTHER" id="PTHR33908">
    <property type="entry name" value="MANNOSYLTRANSFERASE YKCB-RELATED"/>
    <property type="match status" value="1"/>
</dbReference>
<evidence type="ECO:0000256" key="5">
    <source>
        <dbReference type="ARBA" id="ARBA00022692"/>
    </source>
</evidence>
<dbReference type="Proteomes" id="UP000565205">
    <property type="component" value="Unassembled WGS sequence"/>
</dbReference>
<keyword evidence="7 8" id="KW-0472">Membrane</keyword>
<evidence type="ECO:0000256" key="6">
    <source>
        <dbReference type="ARBA" id="ARBA00022989"/>
    </source>
</evidence>
<evidence type="ECO:0000256" key="2">
    <source>
        <dbReference type="ARBA" id="ARBA00022475"/>
    </source>
</evidence>
<keyword evidence="4 10" id="KW-0808">Transferase</keyword>
<dbReference type="GO" id="GO:0005886">
    <property type="term" value="C:plasma membrane"/>
    <property type="evidence" value="ECO:0007669"/>
    <property type="project" value="UniProtKB-SubCell"/>
</dbReference>
<evidence type="ECO:0000256" key="7">
    <source>
        <dbReference type="ARBA" id="ARBA00023136"/>
    </source>
</evidence>
<feature type="transmembrane region" description="Helical" evidence="8">
    <location>
        <begin position="250"/>
        <end position="268"/>
    </location>
</feature>
<feature type="transmembrane region" description="Helical" evidence="8">
    <location>
        <begin position="106"/>
        <end position="128"/>
    </location>
</feature>
<accession>A0A850NN88</accession>
<evidence type="ECO:0000256" key="3">
    <source>
        <dbReference type="ARBA" id="ARBA00022676"/>
    </source>
</evidence>
<feature type="transmembrane region" description="Helical" evidence="8">
    <location>
        <begin position="326"/>
        <end position="349"/>
    </location>
</feature>
<dbReference type="GO" id="GO:0009103">
    <property type="term" value="P:lipopolysaccharide biosynthetic process"/>
    <property type="evidence" value="ECO:0007669"/>
    <property type="project" value="UniProtKB-ARBA"/>
</dbReference>
<dbReference type="PANTHER" id="PTHR33908:SF11">
    <property type="entry name" value="MEMBRANE PROTEIN"/>
    <property type="match status" value="1"/>
</dbReference>
<keyword evidence="6 8" id="KW-1133">Transmembrane helix</keyword>
<name>A0A850NN88_9PROT</name>
<dbReference type="EMBL" id="JABXXQ010000146">
    <property type="protein sequence ID" value="NVN30394.1"/>
    <property type="molecule type" value="Genomic_DNA"/>
</dbReference>
<sequence>MTATATASQTSSGTRIVAGLVGLTFVVHLALAGRYDLFRDELYFIVCGLHPDFGYVDQPPGVPLLAATLYATGLGAWGLRVPVAMAAAALVWIAARLARTLGGGTWAVGLTGLACAIAPMLMGLAATLNTSVFDPLAWTAIAWLLVRGLREGDDRALVLAGVVAGVALEIKYSVAFWMAGLALGLLVTPQRILLRRRGLWIGLALAAVIALPSALWQWRHGFLFLELTAAARDKNVAVGAWSFLHNQIRVMNPLFTPLWLAGLVAPLIVRRLRDLRFIAIACVVVVVIVRAGHGKDYYLSPLYPTLFAIGAAALEPLTRPLAGRLVTCAGAALAVMLSAIAAPVALPILSPAALARYMTRLHIAPQQQERSFRGTVLPQVFADQLGWHDFTREVETAWAQIPAGDRPATGIKVDNYGEAAALDLYGHALPPALSGHNQYFLWGLRGQHPTDLLVVQHDLDALRPYCRETLVLGTTSSLWAMAVENGKIIALCRGVTPPIRTLWPHLKIYE</sequence>
<dbReference type="GO" id="GO:0016763">
    <property type="term" value="F:pentosyltransferase activity"/>
    <property type="evidence" value="ECO:0007669"/>
    <property type="project" value="TreeGrafter"/>
</dbReference>
<dbReference type="RefSeq" id="WP_176623904.1">
    <property type="nucleotide sequence ID" value="NZ_JABXXQ010000146.1"/>
</dbReference>
<dbReference type="InterPro" id="IPR038731">
    <property type="entry name" value="RgtA/B/C-like"/>
</dbReference>
<feature type="transmembrane region" description="Helical" evidence="8">
    <location>
        <begin position="275"/>
        <end position="291"/>
    </location>
</feature>
<feature type="transmembrane region" description="Helical" evidence="8">
    <location>
        <begin position="199"/>
        <end position="218"/>
    </location>
</feature>
<evidence type="ECO:0000313" key="11">
    <source>
        <dbReference type="Proteomes" id="UP000565205"/>
    </source>
</evidence>
<evidence type="ECO:0000259" key="9">
    <source>
        <dbReference type="Pfam" id="PF13231"/>
    </source>
</evidence>